<dbReference type="HOGENOM" id="CLU_2191049_0_0_2"/>
<protein>
    <submittedName>
        <fullName evidence="1">Uncharacterized protein</fullName>
    </submittedName>
</protein>
<dbReference type="EMBL" id="CP000867">
    <property type="protein sequence ID" value="ABX01376.1"/>
    <property type="molecule type" value="Genomic_DNA"/>
</dbReference>
<accession>A9A6U8</accession>
<organism evidence="1">
    <name type="scientific">Methanococcus maripaludis (strain C6 / ATCC BAA-1332)</name>
    <dbReference type="NCBI Taxonomy" id="444158"/>
    <lineage>
        <taxon>Archaea</taxon>
        <taxon>Methanobacteriati</taxon>
        <taxon>Methanobacteriota</taxon>
        <taxon>Methanomada group</taxon>
        <taxon>Methanococci</taxon>
        <taxon>Methanococcales</taxon>
        <taxon>Methanococcaceae</taxon>
        <taxon>Methanococcus</taxon>
    </lineage>
</organism>
<evidence type="ECO:0000313" key="1">
    <source>
        <dbReference type="EMBL" id="ABX01376.1"/>
    </source>
</evidence>
<dbReference type="KEGG" id="mmx:MmarC6_0559"/>
<gene>
    <name evidence="1" type="ordered locus">MmarC6_0559</name>
</gene>
<dbReference type="AlphaFoldDB" id="A9A6U8"/>
<proteinExistence type="predicted"/>
<name>A9A6U8_METM6</name>
<reference evidence="1" key="1">
    <citation type="submission" date="2007-10" db="EMBL/GenBank/DDBJ databases">
        <title>Complete sequence of Methanococcus maripaludis C6.</title>
        <authorList>
            <consortium name="US DOE Joint Genome Institute"/>
            <person name="Copeland A."/>
            <person name="Lucas S."/>
            <person name="Lapidus A."/>
            <person name="Barry K."/>
            <person name="Glavina del Rio T."/>
            <person name="Dalin E."/>
            <person name="Tice H."/>
            <person name="Pitluck S."/>
            <person name="Clum A."/>
            <person name="Schmutz J."/>
            <person name="Larimer F."/>
            <person name="Land M."/>
            <person name="Hauser L."/>
            <person name="Kyrpides N."/>
            <person name="Mikhailova N."/>
            <person name="Sieprawska-Lupa M."/>
            <person name="Whitman W.B."/>
            <person name="Richardson P."/>
        </authorList>
    </citation>
    <scope>NUCLEOTIDE SEQUENCE [LARGE SCALE GENOMIC DNA]</scope>
    <source>
        <strain evidence="1">C6</strain>
    </source>
</reference>
<dbReference type="STRING" id="444158.MmarC6_0559"/>
<sequence length="108" mass="13331">MVDFRTSSEIDEEEADYQYQDDDIRRKNKRNIVRGFPRTFDDLKEILIYERIHVKRNNGVCWKWRVSRNDIEILNTRRKSKSKFRLYYRKDSKYMNLNPKKLPLKAVK</sequence>